<comment type="caution">
    <text evidence="2">The sequence shown here is derived from an EMBL/GenBank/DDBJ whole genome shotgun (WGS) entry which is preliminary data.</text>
</comment>
<evidence type="ECO:0000256" key="1">
    <source>
        <dbReference type="SAM" id="SignalP"/>
    </source>
</evidence>
<feature type="signal peptide" evidence="1">
    <location>
        <begin position="1"/>
        <end position="19"/>
    </location>
</feature>
<dbReference type="RefSeq" id="WP_267222112.1">
    <property type="nucleotide sequence ID" value="NZ_JAPCWC010000013.1"/>
</dbReference>
<evidence type="ECO:0000313" key="3">
    <source>
        <dbReference type="Proteomes" id="UP001589858"/>
    </source>
</evidence>
<feature type="chain" id="PRO_5046044575" evidence="1">
    <location>
        <begin position="20"/>
        <end position="90"/>
    </location>
</feature>
<gene>
    <name evidence="2" type="ORF">ACFFF8_08925</name>
</gene>
<keyword evidence="3" id="KW-1185">Reference proteome</keyword>
<organism evidence="2 3">
    <name type="scientific">Novosphingobium clariflavum</name>
    <dbReference type="NCBI Taxonomy" id="2029884"/>
    <lineage>
        <taxon>Bacteria</taxon>
        <taxon>Pseudomonadati</taxon>
        <taxon>Pseudomonadota</taxon>
        <taxon>Alphaproteobacteria</taxon>
        <taxon>Sphingomonadales</taxon>
        <taxon>Sphingomonadaceae</taxon>
        <taxon>Novosphingobium</taxon>
    </lineage>
</organism>
<dbReference type="EMBL" id="JBHLTM010000028">
    <property type="protein sequence ID" value="MFC0684716.1"/>
    <property type="molecule type" value="Genomic_DNA"/>
</dbReference>
<protein>
    <submittedName>
        <fullName evidence="2">Uncharacterized protein</fullName>
    </submittedName>
</protein>
<keyword evidence="1" id="KW-0732">Signal</keyword>
<evidence type="ECO:0000313" key="2">
    <source>
        <dbReference type="EMBL" id="MFC0684716.1"/>
    </source>
</evidence>
<proteinExistence type="predicted"/>
<dbReference type="Proteomes" id="UP001589858">
    <property type="component" value="Unassembled WGS sequence"/>
</dbReference>
<accession>A0ABV6S666</accession>
<sequence>MTAFAACLFALTALASAFAITATLRRYGHSARSLKARLAACPEVLTINWAMVERVPVPTLSALRRERVMRRRLQALQRPGLEWPNGELAA</sequence>
<name>A0ABV6S666_9SPHN</name>
<reference evidence="2 3" key="1">
    <citation type="submission" date="2024-09" db="EMBL/GenBank/DDBJ databases">
        <authorList>
            <person name="Sun Q."/>
            <person name="Mori K."/>
        </authorList>
    </citation>
    <scope>NUCLEOTIDE SEQUENCE [LARGE SCALE GENOMIC DNA]</scope>
    <source>
        <strain evidence="2 3">CICC 11035S</strain>
    </source>
</reference>